<dbReference type="Proteomes" id="UP000638836">
    <property type="component" value="Unassembled WGS sequence"/>
</dbReference>
<reference evidence="2 3" key="1">
    <citation type="journal article" date="2020" name="Microorganisms">
        <title>New Insight into Antimicrobial Compounds from Food and Marine-Sourced Carnobacterium Species through Phenotype and Genome Analyses.</title>
        <authorList>
            <person name="Begrem S."/>
            <person name="Ivaniuk F."/>
            <person name="Gigout-Chevalier F."/>
            <person name="Kolypczuk L."/>
            <person name="Bonnetot S."/>
            <person name="Leroi F."/>
            <person name="Grovel O."/>
            <person name="Delbarre-Ladrat C."/>
            <person name="Passerini D."/>
        </authorList>
    </citation>
    <scope>NUCLEOTIDE SEQUENCE [LARGE SCALE GENOMIC DNA]</scope>
    <source>
        <strain evidence="2 3">MIP2551</strain>
    </source>
</reference>
<dbReference type="Pfam" id="PF13253">
    <property type="entry name" value="DUF4044"/>
    <property type="match status" value="1"/>
</dbReference>
<dbReference type="EMBL" id="WNJQ01000003">
    <property type="protein sequence ID" value="MBC9825239.1"/>
    <property type="molecule type" value="Genomic_DNA"/>
</dbReference>
<feature type="transmembrane region" description="Helical" evidence="1">
    <location>
        <begin position="27"/>
        <end position="49"/>
    </location>
</feature>
<dbReference type="RefSeq" id="WP_144080629.1">
    <property type="nucleotide sequence ID" value="NZ_JAMAYM010000003.1"/>
</dbReference>
<evidence type="ECO:0000256" key="1">
    <source>
        <dbReference type="SAM" id="Phobius"/>
    </source>
</evidence>
<gene>
    <name evidence="2" type="ORF">GLO26_05250</name>
</gene>
<evidence type="ECO:0000313" key="3">
    <source>
        <dbReference type="Proteomes" id="UP000638836"/>
    </source>
</evidence>
<accession>A0ABR7TBD1</accession>
<keyword evidence="1" id="KW-1133">Transmembrane helix</keyword>
<comment type="caution">
    <text evidence="2">The sequence shown here is derived from an EMBL/GenBank/DDBJ whole genome shotgun (WGS) entry which is preliminary data.</text>
</comment>
<keyword evidence="1" id="KW-0472">Membrane</keyword>
<evidence type="ECO:0000313" key="2">
    <source>
        <dbReference type="EMBL" id="MBC9825239.1"/>
    </source>
</evidence>
<sequence length="52" mass="5891">MRTKVGDHIVASKNKKSVSKTQRFTKVFVWIMLIAMLGSGFITVLYTLVTMN</sequence>
<name>A0ABR7TBD1_9LACT</name>
<organism evidence="2 3">
    <name type="scientific">Carnobacterium inhibens</name>
    <dbReference type="NCBI Taxonomy" id="147709"/>
    <lineage>
        <taxon>Bacteria</taxon>
        <taxon>Bacillati</taxon>
        <taxon>Bacillota</taxon>
        <taxon>Bacilli</taxon>
        <taxon>Lactobacillales</taxon>
        <taxon>Carnobacteriaceae</taxon>
        <taxon>Carnobacterium</taxon>
    </lineage>
</organism>
<keyword evidence="3" id="KW-1185">Reference proteome</keyword>
<proteinExistence type="predicted"/>
<protein>
    <submittedName>
        <fullName evidence="2">DUF4044 domain-containing protein</fullName>
    </submittedName>
</protein>
<keyword evidence="1" id="KW-0812">Transmembrane</keyword>
<dbReference type="InterPro" id="IPR025270">
    <property type="entry name" value="DUF4044"/>
</dbReference>